<evidence type="ECO:0000313" key="2">
    <source>
        <dbReference type="EMBL" id="MFB9324582.1"/>
    </source>
</evidence>
<dbReference type="CDD" id="cd06587">
    <property type="entry name" value="VOC"/>
    <property type="match status" value="1"/>
</dbReference>
<dbReference type="PROSITE" id="PS51819">
    <property type="entry name" value="VOC"/>
    <property type="match status" value="1"/>
</dbReference>
<organism evidence="2 3">
    <name type="scientific">Paenibacillus aurantiacus</name>
    <dbReference type="NCBI Taxonomy" id="1936118"/>
    <lineage>
        <taxon>Bacteria</taxon>
        <taxon>Bacillati</taxon>
        <taxon>Bacillota</taxon>
        <taxon>Bacilli</taxon>
        <taxon>Bacillales</taxon>
        <taxon>Paenibacillaceae</taxon>
        <taxon>Paenibacillus</taxon>
    </lineage>
</organism>
<proteinExistence type="predicted"/>
<evidence type="ECO:0000313" key="3">
    <source>
        <dbReference type="Proteomes" id="UP001589747"/>
    </source>
</evidence>
<keyword evidence="3" id="KW-1185">Reference proteome</keyword>
<accession>A0ABV5KH81</accession>
<gene>
    <name evidence="2" type="ORF">ACFFSY_01345</name>
</gene>
<evidence type="ECO:0000259" key="1">
    <source>
        <dbReference type="PROSITE" id="PS51819"/>
    </source>
</evidence>
<feature type="domain" description="VOC" evidence="1">
    <location>
        <begin position="9"/>
        <end position="131"/>
    </location>
</feature>
<dbReference type="EMBL" id="JBHMDO010000003">
    <property type="protein sequence ID" value="MFB9324582.1"/>
    <property type="molecule type" value="Genomic_DNA"/>
</dbReference>
<sequence length="150" mass="16708">MNTSQTLRGFATVSYWAEDMEAAKAWYTSLLGIAPYFERSGPDGSLAYVEFRLGDYQHEMGLINRRFAPADASHVPGGAILYWHVDDIEATLHRLKSMGAAEYEPLVHRGVGFITASVTDPFGNVLGIMYNAHYLEMLDARMQEQSAIAE</sequence>
<dbReference type="SUPFAM" id="SSF54593">
    <property type="entry name" value="Glyoxalase/Bleomycin resistance protein/Dihydroxybiphenyl dioxygenase"/>
    <property type="match status" value="1"/>
</dbReference>
<dbReference type="RefSeq" id="WP_377488744.1">
    <property type="nucleotide sequence ID" value="NZ_JBHMDO010000003.1"/>
</dbReference>
<dbReference type="Pfam" id="PF00903">
    <property type="entry name" value="Glyoxalase"/>
    <property type="match status" value="1"/>
</dbReference>
<name>A0ABV5KH81_9BACL</name>
<protein>
    <submittedName>
        <fullName evidence="2">VOC family protein</fullName>
    </submittedName>
</protein>
<dbReference type="Gene3D" id="3.10.180.10">
    <property type="entry name" value="2,3-Dihydroxybiphenyl 1,2-Dioxygenase, domain 1"/>
    <property type="match status" value="1"/>
</dbReference>
<reference evidence="2 3" key="1">
    <citation type="submission" date="2024-09" db="EMBL/GenBank/DDBJ databases">
        <authorList>
            <person name="Sun Q."/>
            <person name="Mori K."/>
        </authorList>
    </citation>
    <scope>NUCLEOTIDE SEQUENCE [LARGE SCALE GENOMIC DNA]</scope>
    <source>
        <strain evidence="2 3">TISTR 2452</strain>
    </source>
</reference>
<dbReference type="InterPro" id="IPR037523">
    <property type="entry name" value="VOC_core"/>
</dbReference>
<comment type="caution">
    <text evidence="2">The sequence shown here is derived from an EMBL/GenBank/DDBJ whole genome shotgun (WGS) entry which is preliminary data.</text>
</comment>
<dbReference type="InterPro" id="IPR004360">
    <property type="entry name" value="Glyas_Fos-R_dOase_dom"/>
</dbReference>
<dbReference type="InterPro" id="IPR029068">
    <property type="entry name" value="Glyas_Bleomycin-R_OHBP_Dase"/>
</dbReference>
<dbReference type="Proteomes" id="UP001589747">
    <property type="component" value="Unassembled WGS sequence"/>
</dbReference>